<reference evidence="1" key="1">
    <citation type="submission" date="2021-01" db="EMBL/GenBank/DDBJ databases">
        <title>Modified the classification status of verrucomicrobia.</title>
        <authorList>
            <person name="Feng X."/>
        </authorList>
    </citation>
    <scope>NUCLEOTIDE SEQUENCE</scope>
    <source>
        <strain evidence="1">JCM 18052</strain>
    </source>
</reference>
<protein>
    <submittedName>
        <fullName evidence="1">Uncharacterized protein</fullName>
    </submittedName>
</protein>
<sequence>METLASGFAGKLHGATQLAALQLRIQSIKIRPFFLALEAVTTNRSVLWSAMPFITAQLTRTPSIFQAEVEVMGARVMLLHHEGVSATLCCLRLGLRCFHEIPLLPIFLKRNGGSFSLGLFC</sequence>
<gene>
    <name evidence="1" type="ORF">JIN84_21575</name>
</gene>
<proteinExistence type="predicted"/>
<dbReference type="AlphaFoldDB" id="A0A934VE42"/>
<dbReference type="Proteomes" id="UP000600139">
    <property type="component" value="Unassembled WGS sequence"/>
</dbReference>
<evidence type="ECO:0000313" key="2">
    <source>
        <dbReference type="Proteomes" id="UP000600139"/>
    </source>
</evidence>
<comment type="caution">
    <text evidence="1">The sequence shown here is derived from an EMBL/GenBank/DDBJ whole genome shotgun (WGS) entry which is preliminary data.</text>
</comment>
<accession>A0A934VE42</accession>
<dbReference type="EMBL" id="JAENIK010000013">
    <property type="protein sequence ID" value="MBK1818229.1"/>
    <property type="molecule type" value="Genomic_DNA"/>
</dbReference>
<evidence type="ECO:0000313" key="1">
    <source>
        <dbReference type="EMBL" id="MBK1818229.1"/>
    </source>
</evidence>
<keyword evidence="2" id="KW-1185">Reference proteome</keyword>
<name>A0A934VE42_9BACT</name>
<organism evidence="1 2">
    <name type="scientific">Luteolibacter yonseiensis</name>
    <dbReference type="NCBI Taxonomy" id="1144680"/>
    <lineage>
        <taxon>Bacteria</taxon>
        <taxon>Pseudomonadati</taxon>
        <taxon>Verrucomicrobiota</taxon>
        <taxon>Verrucomicrobiia</taxon>
        <taxon>Verrucomicrobiales</taxon>
        <taxon>Verrucomicrobiaceae</taxon>
        <taxon>Luteolibacter</taxon>
    </lineage>
</organism>